<evidence type="ECO:0000256" key="1">
    <source>
        <dbReference type="ARBA" id="ARBA00022723"/>
    </source>
</evidence>
<dbReference type="Pfam" id="PF12906">
    <property type="entry name" value="RINGv"/>
    <property type="match status" value="1"/>
</dbReference>
<evidence type="ECO:0000313" key="7">
    <source>
        <dbReference type="Proteomes" id="UP000789595"/>
    </source>
</evidence>
<dbReference type="Pfam" id="PF01753">
    <property type="entry name" value="zf-MYND"/>
    <property type="match status" value="1"/>
</dbReference>
<dbReference type="Proteomes" id="UP000789595">
    <property type="component" value="Unassembled WGS sequence"/>
</dbReference>
<gene>
    <name evidence="6" type="ORF">PECAL_6P07020</name>
</gene>
<accession>A0A8J2T2N2</accession>
<dbReference type="PANTHER" id="PTHR46082:SF6">
    <property type="entry name" value="AAA+ ATPASE DOMAIN-CONTAINING PROTEIN-RELATED"/>
    <property type="match status" value="1"/>
</dbReference>
<dbReference type="InterPro" id="IPR013083">
    <property type="entry name" value="Znf_RING/FYVE/PHD"/>
</dbReference>
<dbReference type="OrthoDB" id="5986190at2759"/>
<dbReference type="GO" id="GO:0008270">
    <property type="term" value="F:zinc ion binding"/>
    <property type="evidence" value="ECO:0007669"/>
    <property type="project" value="UniProtKB-KW"/>
</dbReference>
<dbReference type="InterPro" id="IPR011016">
    <property type="entry name" value="Znf_RING-CH"/>
</dbReference>
<evidence type="ECO:0000256" key="3">
    <source>
        <dbReference type="ARBA" id="ARBA00022833"/>
    </source>
</evidence>
<dbReference type="SUPFAM" id="SSF144232">
    <property type="entry name" value="HIT/MYND zinc finger-like"/>
    <property type="match status" value="1"/>
</dbReference>
<dbReference type="Gene3D" id="1.25.40.10">
    <property type="entry name" value="Tetratricopeptide repeat domain"/>
    <property type="match status" value="1"/>
</dbReference>
<dbReference type="InterPro" id="IPR011990">
    <property type="entry name" value="TPR-like_helical_dom_sf"/>
</dbReference>
<evidence type="ECO:0000259" key="5">
    <source>
        <dbReference type="PROSITE" id="PS50865"/>
    </source>
</evidence>
<dbReference type="Gene3D" id="6.10.140.2220">
    <property type="match status" value="1"/>
</dbReference>
<dbReference type="AlphaFoldDB" id="A0A8J2T2N2"/>
<proteinExistence type="predicted"/>
<dbReference type="Gene3D" id="3.30.40.10">
    <property type="entry name" value="Zinc/RING finger domain, C3HC4 (zinc finger)"/>
    <property type="match status" value="1"/>
</dbReference>
<sequence>MILTQCAACAAPLGLSLGKKCGRCSTRYCGPECQKKSWEEGGHDKLCKKIKKAGGAEQYNANKKHAEAVAVAVEKCADDTKGQTCFICTQALHWKTKEGLVRGCSCRGTAGFAHVSCLAEQAKILVAEAEENNLDWKAKSLRWKRWHTCGLCEQDYHGVVRGALGWACWKTYVGRPETDVDRGMAMGVLANGLASADHHEDAVSVYEAELSMRQRLGACGSAFWASEYTMLTLYSNLARAYQRVERFDESLRMRRDVYSGFSKLYGEQHGDTLTVASNLANLLVDLGRIEEAKALLRKTTPVARRVLGDGHDITLKLRRAYAMALYRADGATLDDIREAVTTLEDAERIARRVLGGAHPVVAGGFEASLQEARAVLRARSA</sequence>
<evidence type="ECO:0000313" key="6">
    <source>
        <dbReference type="EMBL" id="CAH0379101.1"/>
    </source>
</evidence>
<reference evidence="6" key="1">
    <citation type="submission" date="2021-11" db="EMBL/GenBank/DDBJ databases">
        <authorList>
            <consortium name="Genoscope - CEA"/>
            <person name="William W."/>
        </authorList>
    </citation>
    <scope>NUCLEOTIDE SEQUENCE</scope>
</reference>
<keyword evidence="3" id="KW-0862">Zinc</keyword>
<dbReference type="InterPro" id="IPR002893">
    <property type="entry name" value="Znf_MYND"/>
</dbReference>
<dbReference type="SUPFAM" id="SSF48452">
    <property type="entry name" value="TPR-like"/>
    <property type="match status" value="1"/>
</dbReference>
<evidence type="ECO:0000256" key="4">
    <source>
        <dbReference type="PROSITE-ProRule" id="PRU00134"/>
    </source>
</evidence>
<name>A0A8J2T2N2_9STRA</name>
<dbReference type="PANTHER" id="PTHR46082">
    <property type="entry name" value="ATP/GTP-BINDING PROTEIN-RELATED"/>
    <property type="match status" value="1"/>
</dbReference>
<feature type="domain" description="MYND-type" evidence="5">
    <location>
        <begin position="6"/>
        <end position="47"/>
    </location>
</feature>
<comment type="caution">
    <text evidence="6">The sequence shown here is derived from an EMBL/GenBank/DDBJ whole genome shotgun (WGS) entry which is preliminary data.</text>
</comment>
<evidence type="ECO:0000256" key="2">
    <source>
        <dbReference type="ARBA" id="ARBA00022771"/>
    </source>
</evidence>
<keyword evidence="2 4" id="KW-0863">Zinc-finger</keyword>
<dbReference type="EMBL" id="CAKKNE010000006">
    <property type="protein sequence ID" value="CAH0379101.1"/>
    <property type="molecule type" value="Genomic_DNA"/>
</dbReference>
<dbReference type="PROSITE" id="PS50865">
    <property type="entry name" value="ZF_MYND_2"/>
    <property type="match status" value="1"/>
</dbReference>
<dbReference type="InterPro" id="IPR053137">
    <property type="entry name" value="NLR-like"/>
</dbReference>
<protein>
    <recommendedName>
        <fullName evidence="5">MYND-type domain-containing protein</fullName>
    </recommendedName>
</protein>
<dbReference type="Pfam" id="PF13424">
    <property type="entry name" value="TPR_12"/>
    <property type="match status" value="1"/>
</dbReference>
<organism evidence="6 7">
    <name type="scientific">Pelagomonas calceolata</name>
    <dbReference type="NCBI Taxonomy" id="35677"/>
    <lineage>
        <taxon>Eukaryota</taxon>
        <taxon>Sar</taxon>
        <taxon>Stramenopiles</taxon>
        <taxon>Ochrophyta</taxon>
        <taxon>Pelagophyceae</taxon>
        <taxon>Pelagomonadales</taxon>
        <taxon>Pelagomonadaceae</taxon>
        <taxon>Pelagomonas</taxon>
    </lineage>
</organism>
<keyword evidence="7" id="KW-1185">Reference proteome</keyword>
<keyword evidence="1" id="KW-0479">Metal-binding</keyword>